<keyword evidence="3" id="KW-0804">Transcription</keyword>
<organism evidence="7 8">
    <name type="scientific">Mesorhabditis belari</name>
    <dbReference type="NCBI Taxonomy" id="2138241"/>
    <lineage>
        <taxon>Eukaryota</taxon>
        <taxon>Metazoa</taxon>
        <taxon>Ecdysozoa</taxon>
        <taxon>Nematoda</taxon>
        <taxon>Chromadorea</taxon>
        <taxon>Rhabditida</taxon>
        <taxon>Rhabditina</taxon>
        <taxon>Rhabditomorpha</taxon>
        <taxon>Rhabditoidea</taxon>
        <taxon>Rhabditidae</taxon>
        <taxon>Mesorhabditinae</taxon>
        <taxon>Mesorhabditis</taxon>
    </lineage>
</organism>
<name>A0AAF3F101_9BILA</name>
<reference evidence="8" key="1">
    <citation type="submission" date="2024-02" db="UniProtKB">
        <authorList>
            <consortium name="WormBaseParasite"/>
        </authorList>
    </citation>
    <scope>IDENTIFICATION</scope>
</reference>
<dbReference type="WBParaSite" id="MBELARI_LOCUS20194">
    <property type="protein sequence ID" value="MBELARI_LOCUS20194"/>
    <property type="gene ID" value="MBELARI_LOCUS20194"/>
</dbReference>
<dbReference type="Gene3D" id="1.10.20.10">
    <property type="entry name" value="Histone, subunit A"/>
    <property type="match status" value="1"/>
</dbReference>
<dbReference type="PANTHER" id="PTHR46452:SF1">
    <property type="entry name" value="TRANSCRIPTION INITIATION FACTOR TFIID SUBUNIT 3"/>
    <property type="match status" value="1"/>
</dbReference>
<dbReference type="PANTHER" id="PTHR46452">
    <property type="entry name" value="TRANSCRIPTION INITIATION FACTOR TFIID SUBUNIT 3"/>
    <property type="match status" value="1"/>
</dbReference>
<dbReference type="Pfam" id="PF07524">
    <property type="entry name" value="Bromo_TP"/>
    <property type="match status" value="1"/>
</dbReference>
<comment type="subcellular location">
    <subcellularLocation>
        <location evidence="1">Nucleus</location>
    </subcellularLocation>
</comment>
<dbReference type="GO" id="GO:0002039">
    <property type="term" value="F:p53 binding"/>
    <property type="evidence" value="ECO:0007669"/>
    <property type="project" value="TreeGrafter"/>
</dbReference>
<evidence type="ECO:0000256" key="1">
    <source>
        <dbReference type="ARBA" id="ARBA00004123"/>
    </source>
</evidence>
<dbReference type="InterPro" id="IPR009072">
    <property type="entry name" value="Histone-fold"/>
</dbReference>
<feature type="region of interest" description="Disordered" evidence="5">
    <location>
        <begin position="180"/>
        <end position="200"/>
    </location>
</feature>
<feature type="compositionally biased region" description="Basic residues" evidence="5">
    <location>
        <begin position="357"/>
        <end position="373"/>
    </location>
</feature>
<dbReference type="GO" id="GO:0046982">
    <property type="term" value="F:protein heterodimerization activity"/>
    <property type="evidence" value="ECO:0007669"/>
    <property type="project" value="InterPro"/>
</dbReference>
<feature type="compositionally biased region" description="Low complexity" evidence="5">
    <location>
        <begin position="333"/>
        <end position="353"/>
    </location>
</feature>
<feature type="compositionally biased region" description="Basic and acidic residues" evidence="5">
    <location>
        <begin position="180"/>
        <end position="195"/>
    </location>
</feature>
<feature type="region of interest" description="Disordered" evidence="5">
    <location>
        <begin position="284"/>
        <end position="303"/>
    </location>
</feature>
<evidence type="ECO:0000259" key="6">
    <source>
        <dbReference type="SMART" id="SM00576"/>
    </source>
</evidence>
<feature type="domain" description="Bromodomain associated" evidence="6">
    <location>
        <begin position="32"/>
        <end position="108"/>
    </location>
</feature>
<feature type="compositionally biased region" description="Polar residues" evidence="5">
    <location>
        <begin position="420"/>
        <end position="434"/>
    </location>
</feature>
<feature type="compositionally biased region" description="Low complexity" evidence="5">
    <location>
        <begin position="376"/>
        <end position="386"/>
    </location>
</feature>
<evidence type="ECO:0000313" key="8">
    <source>
        <dbReference type="WBParaSite" id="MBELARI_LOCUS20194"/>
    </source>
</evidence>
<evidence type="ECO:0000256" key="2">
    <source>
        <dbReference type="ARBA" id="ARBA00023015"/>
    </source>
</evidence>
<accession>A0AAF3F101</accession>
<evidence type="ECO:0000313" key="7">
    <source>
        <dbReference type="Proteomes" id="UP000887575"/>
    </source>
</evidence>
<evidence type="ECO:0000256" key="5">
    <source>
        <dbReference type="SAM" id="MobiDB-lite"/>
    </source>
</evidence>
<sequence>MRCASLPGRDDDPSSSLPIAQPIPSTSQLVDDECARRSMALACAALVDNLGFSHCAATSLDTLSALSICYLEKFCLQLHNYTEQGGRTRPTINDAQHAFQKMRCDMQEITDYVTLTAQTRRTREPPLLPVIGSSSARDLAPNEPIPERDLLLMERGNHIPDWAPELYKKEITVELLETRRQKQREADRNRQEAFPDRSQLNDDFPDFLSKDIFSLGLHQATIKSEPPPFRSKIHQPLSIDVPETPQYASELLHHTILAGQSTASPRAPVLRLKIRKSDSCDVSSLAVSPFSPLTPTSAPPNFQQRDIFANDYHREGGLARVKEESGSTDSLASPRSVFSSQSQSPLPSPFQIPALPKKARGRPPKKVAIKKLPVKITPTPIESETPTNRRRREHRPPKKYLDFESDLPPSLSGRKRTASGVDSSQDSSRFTQPPNKKAKQNRLSLPAKTTPFNQMPQQKKPPGRSSSRAINQRRVSLPVMSVVNQEEKSVPPLRLSFPRHTIDHIKEDDERDEDDESGNDDDMQLDQGEVVEEEENENLMEEAAPVRGPPLKLRISFGGASTRMTIDDPTLPSPEPRMAIDIDVGTKNEHEKGEARNLEQEKGQQLEANDADAENVADEGISPSIPDTLDNLLHQVDRNS</sequence>
<feature type="compositionally biased region" description="Polar residues" evidence="5">
    <location>
        <begin position="464"/>
        <end position="474"/>
    </location>
</feature>
<feature type="region of interest" description="Disordered" evidence="5">
    <location>
        <begin position="1"/>
        <end position="22"/>
    </location>
</feature>
<dbReference type="GO" id="GO:0005669">
    <property type="term" value="C:transcription factor TFIID complex"/>
    <property type="evidence" value="ECO:0007669"/>
    <property type="project" value="TreeGrafter"/>
</dbReference>
<dbReference type="AlphaFoldDB" id="A0AAF3F101"/>
<protein>
    <recommendedName>
        <fullName evidence="6">Bromodomain associated domain-containing protein</fullName>
    </recommendedName>
</protein>
<proteinExistence type="predicted"/>
<keyword evidence="7" id="KW-1185">Reference proteome</keyword>
<feature type="compositionally biased region" description="Basic residues" evidence="5">
    <location>
        <begin position="388"/>
        <end position="398"/>
    </location>
</feature>
<dbReference type="SMART" id="SM00576">
    <property type="entry name" value="BTP"/>
    <property type="match status" value="1"/>
</dbReference>
<feature type="compositionally biased region" description="Basic and acidic residues" evidence="5">
    <location>
        <begin position="578"/>
        <end position="604"/>
    </location>
</feature>
<dbReference type="InterPro" id="IPR006565">
    <property type="entry name" value="BTP"/>
</dbReference>
<evidence type="ECO:0000256" key="4">
    <source>
        <dbReference type="ARBA" id="ARBA00023242"/>
    </source>
</evidence>
<keyword evidence="2" id="KW-0805">Transcription regulation</keyword>
<feature type="region of interest" description="Disordered" evidence="5">
    <location>
        <begin position="320"/>
        <end position="640"/>
    </location>
</feature>
<feature type="compositionally biased region" description="Acidic residues" evidence="5">
    <location>
        <begin position="509"/>
        <end position="540"/>
    </location>
</feature>
<keyword evidence="4" id="KW-0539">Nucleus</keyword>
<evidence type="ECO:0000256" key="3">
    <source>
        <dbReference type="ARBA" id="ARBA00023163"/>
    </source>
</evidence>
<dbReference type="Proteomes" id="UP000887575">
    <property type="component" value="Unassembled WGS sequence"/>
</dbReference>
<dbReference type="GO" id="GO:0045944">
    <property type="term" value="P:positive regulation of transcription by RNA polymerase II"/>
    <property type="evidence" value="ECO:0007669"/>
    <property type="project" value="TreeGrafter"/>
</dbReference>